<evidence type="ECO:0000313" key="3">
    <source>
        <dbReference type="Proteomes" id="UP001347146"/>
    </source>
</evidence>
<evidence type="ECO:0000313" key="2">
    <source>
        <dbReference type="EMBL" id="MEE3851208.1"/>
    </source>
</evidence>
<feature type="region of interest" description="Disordered" evidence="1">
    <location>
        <begin position="1"/>
        <end position="29"/>
    </location>
</feature>
<feature type="compositionally biased region" description="Low complexity" evidence="1">
    <location>
        <begin position="555"/>
        <end position="578"/>
    </location>
</feature>
<dbReference type="EMBL" id="JAZDUF010000003">
    <property type="protein sequence ID" value="MEE3851208.1"/>
    <property type="molecule type" value="Genomic_DNA"/>
</dbReference>
<comment type="caution">
    <text evidence="2">The sequence shown here is derived from an EMBL/GenBank/DDBJ whole genome shotgun (WGS) entry which is preliminary data.</text>
</comment>
<feature type="compositionally biased region" description="Basic residues" evidence="1">
    <location>
        <begin position="13"/>
        <end position="26"/>
    </location>
</feature>
<accession>A0ABU7MDP7</accession>
<reference evidence="2 3" key="1">
    <citation type="submission" date="2024-01" db="EMBL/GenBank/DDBJ databases">
        <title>Draft genome sequence of Gordonia sp. LSe1-13.</title>
        <authorList>
            <person name="Suphannarot A."/>
            <person name="Mingma R."/>
        </authorList>
    </citation>
    <scope>NUCLEOTIDE SEQUENCE [LARGE SCALE GENOMIC DNA]</scope>
    <source>
        <strain evidence="2 3">LSe1-13</strain>
    </source>
</reference>
<feature type="compositionally biased region" description="Low complexity" evidence="1">
    <location>
        <begin position="465"/>
        <end position="487"/>
    </location>
</feature>
<feature type="compositionally biased region" description="Polar residues" evidence="1">
    <location>
        <begin position="1"/>
        <end position="12"/>
    </location>
</feature>
<gene>
    <name evidence="2" type="ORF">VZC37_12740</name>
</gene>
<keyword evidence="3" id="KW-1185">Reference proteome</keyword>
<evidence type="ECO:0000256" key="1">
    <source>
        <dbReference type="SAM" id="MobiDB-lite"/>
    </source>
</evidence>
<feature type="region of interest" description="Disordered" evidence="1">
    <location>
        <begin position="431"/>
        <end position="578"/>
    </location>
</feature>
<proteinExistence type="predicted"/>
<protein>
    <recommendedName>
        <fullName evidence="4">PE-PPE domain-containing protein</fullName>
    </recommendedName>
</protein>
<sequence length="578" mass="58605">MTNMGRNGVRQSRTVRRQHDRQRRRAGAAVGAATLATVAALGVAQANPGQAHAAPDFSLPSPTGTIGDVISALANNGVTQELAEQWRFDLCSSDSDGGPASGGADCTGSTGAGVALVMPTSIDLVPADVYDPLQSYLNTEGGNVVTEGLRQLAIAAAEALGVTVDPVPDAPLPEGSARVIGDGVQFALASGGGSATSAAYLPLSLATSGASDGRTAFAFAVVGMANAWTTSAIPVTIFTVSTDLEVPEVAHVSCYGGLTGAYAQGVGACANVLGTFDFRWKEPNGEVQFGLTDPSAVLFDPADVLGQVLTQVLEGQPLTLSKDVARLSVAGDYDLLGGNFFRLTSDYGPQESTSIDWLGQTLTFHPMVTVNGQERPNHLGVPVLTFGELDTGEIVPVLHLPEFEFPFGIGATGPAFAVAEEASSDAAAEALASSTSTAETTAYVGRHRAPEPTASGYVGAHRADTPAADTPAADTAAADTTASATTSDGGGDVDDAGQADATEPADHTGPTDLSDETEDSAPADDSTVDDSTETVDDATEANDDVTEAADDTETTDNTASDSDPAAESSDDTSAASDD</sequence>
<dbReference type="RefSeq" id="WP_330432892.1">
    <property type="nucleotide sequence ID" value="NZ_JAZDUF010000003.1"/>
</dbReference>
<organism evidence="2 3">
    <name type="scientific">Gordonia sesuvii</name>
    <dbReference type="NCBI Taxonomy" id="3116777"/>
    <lineage>
        <taxon>Bacteria</taxon>
        <taxon>Bacillati</taxon>
        <taxon>Actinomycetota</taxon>
        <taxon>Actinomycetes</taxon>
        <taxon>Mycobacteriales</taxon>
        <taxon>Gordoniaceae</taxon>
        <taxon>Gordonia</taxon>
    </lineage>
</organism>
<evidence type="ECO:0008006" key="4">
    <source>
        <dbReference type="Google" id="ProtNLM"/>
    </source>
</evidence>
<feature type="compositionally biased region" description="Acidic residues" evidence="1">
    <location>
        <begin position="513"/>
        <end position="554"/>
    </location>
</feature>
<name>A0ABU7MDP7_9ACTN</name>
<feature type="compositionally biased region" description="Low complexity" evidence="1">
    <location>
        <begin position="431"/>
        <end position="442"/>
    </location>
</feature>
<dbReference type="Proteomes" id="UP001347146">
    <property type="component" value="Unassembled WGS sequence"/>
</dbReference>